<organism evidence="2">
    <name type="scientific">uncultured Sporomusa sp</name>
    <dbReference type="NCBI Taxonomy" id="307249"/>
    <lineage>
        <taxon>Bacteria</taxon>
        <taxon>Bacillati</taxon>
        <taxon>Bacillota</taxon>
        <taxon>Negativicutes</taxon>
        <taxon>Selenomonadales</taxon>
        <taxon>Sporomusaceae</taxon>
        <taxon>Sporomusa</taxon>
        <taxon>environmental samples</taxon>
    </lineage>
</organism>
<proteinExistence type="predicted"/>
<dbReference type="EMBL" id="FMJE01000005">
    <property type="protein sequence ID" value="SCM83028.1"/>
    <property type="molecule type" value="Genomic_DNA"/>
</dbReference>
<evidence type="ECO:0000256" key="1">
    <source>
        <dbReference type="SAM" id="MobiDB-lite"/>
    </source>
</evidence>
<accession>A0A212LZT0</accession>
<feature type="region of interest" description="Disordered" evidence="1">
    <location>
        <begin position="69"/>
        <end position="90"/>
    </location>
</feature>
<gene>
    <name evidence="2" type="ORF">KL86SPO_50800</name>
</gene>
<reference evidence="2" key="1">
    <citation type="submission" date="2016-08" db="EMBL/GenBank/DDBJ databases">
        <authorList>
            <person name="Seilhamer J.J."/>
        </authorList>
    </citation>
    <scope>NUCLEOTIDE SEQUENCE</scope>
    <source>
        <strain evidence="2">86</strain>
    </source>
</reference>
<dbReference type="AlphaFoldDB" id="A0A212LZT0"/>
<evidence type="ECO:0000313" key="2">
    <source>
        <dbReference type="EMBL" id="SCM83028.1"/>
    </source>
</evidence>
<sequence length="90" mass="10032">MPNGWRRKPKLTNRAKEDCLTSLPSKQLMHIQKYGKNWAVYDGNGALICLTVYKRGAMEVLRRLKEINTDTKGEPINGLGDSTGDPGNCP</sequence>
<name>A0A212LZT0_9FIRM</name>
<protein>
    <submittedName>
        <fullName evidence="2">Uncharacterized protein</fullName>
    </submittedName>
</protein>